<dbReference type="EMBL" id="KV922691">
    <property type="protein sequence ID" value="PIO04955.1"/>
    <property type="molecule type" value="Genomic_DNA"/>
</dbReference>
<dbReference type="OrthoDB" id="4062651at2759"/>
<dbReference type="AlphaFoldDB" id="A0A2G9PNN6"/>
<reference evidence="1" key="1">
    <citation type="submission" date="2017-08" db="EMBL/GenBank/DDBJ databases">
        <title>Assembly of the North American Bullfrog Genome.</title>
        <authorList>
            <person name="Warren R.L."/>
            <person name="Vandervalk B.P."/>
            <person name="Kucuk E."/>
            <person name="Birol I."/>
            <person name="Helbing C."/>
            <person name="Pandoh P."/>
            <person name="Behsaz B."/>
            <person name="Mohamadi H."/>
            <person name="Chu J."/>
            <person name="Jackman S."/>
            <person name="Hammond S.A."/>
            <person name="Veldhoen N."/>
            <person name="Kirk H."/>
            <person name="Zhao Y."/>
            <person name="Coope R."/>
            <person name="Pleasance S."/>
            <person name="Moore R."/>
            <person name="Holt R."/>
        </authorList>
    </citation>
    <scope>NUCLEOTIDE SEQUENCE</scope>
    <source>
        <strain evidence="1">Bruno</strain>
        <tissue evidence="1">Liver</tissue>
    </source>
</reference>
<sequence length="210" mass="23272">MASMFDLANWQFVYLFFKKMELLQMFLNMFLSSPYPPHTPFFLLPLLMGGVFCTIQILTHLADPALSHHVVGYVIERPVGSSVSPNDAPLGPLPSSFLNKRLRPPGSCDVHIPGGTASTVWFKKLPANKYYGKRVTNRAGYPPPYPYSSQTQAGFTKRDFLAELLVSLEGSTGGCRKEMLYKPTPSGLSIAIYEECTSACAIKHMDQRSG</sequence>
<gene>
    <name evidence="1" type="ORF">AB205_0087820</name>
</gene>
<proteinExistence type="predicted"/>
<accession>A0A2G9PNN6</accession>
<organism evidence="1">
    <name type="scientific">Aquarana catesbeiana</name>
    <name type="common">American bullfrog</name>
    <name type="synonym">Rana catesbeiana</name>
    <dbReference type="NCBI Taxonomy" id="8400"/>
    <lineage>
        <taxon>Eukaryota</taxon>
        <taxon>Metazoa</taxon>
        <taxon>Chordata</taxon>
        <taxon>Craniata</taxon>
        <taxon>Vertebrata</taxon>
        <taxon>Euteleostomi</taxon>
        <taxon>Amphibia</taxon>
        <taxon>Batrachia</taxon>
        <taxon>Anura</taxon>
        <taxon>Neobatrachia</taxon>
        <taxon>Ranoidea</taxon>
        <taxon>Ranidae</taxon>
        <taxon>Aquarana</taxon>
    </lineage>
</organism>
<protein>
    <submittedName>
        <fullName evidence="1">Uncharacterized protein</fullName>
    </submittedName>
</protein>
<name>A0A2G9PNN6_AQUCT</name>
<evidence type="ECO:0000313" key="1">
    <source>
        <dbReference type="EMBL" id="PIO04955.1"/>
    </source>
</evidence>